<dbReference type="Proteomes" id="UP001241656">
    <property type="component" value="Chromosome"/>
</dbReference>
<reference evidence="2 3" key="1">
    <citation type="submission" date="2023-05" db="EMBL/GenBank/DDBJ databases">
        <title>Genomic insight into Chryseobacterium sp. wdc7 isolated forest soil (Gotjawal).</title>
        <authorList>
            <person name="Park S.-J."/>
        </authorList>
    </citation>
    <scope>NUCLEOTIDE SEQUENCE [LARGE SCALE GENOMIC DNA]</scope>
    <source>
        <strain evidence="3">wdc7</strain>
    </source>
</reference>
<dbReference type="CDD" id="cd00761">
    <property type="entry name" value="Glyco_tranf_GTA_type"/>
    <property type="match status" value="1"/>
</dbReference>
<dbReference type="EC" id="2.4.-.-" evidence="2"/>
<dbReference type="InterPro" id="IPR001173">
    <property type="entry name" value="Glyco_trans_2-like"/>
</dbReference>
<dbReference type="RefSeq" id="WP_282903930.1">
    <property type="nucleotide sequence ID" value="NZ_CP124855.1"/>
</dbReference>
<dbReference type="PANTHER" id="PTHR22916:SF3">
    <property type="entry name" value="UDP-GLCNAC:BETAGAL BETA-1,3-N-ACETYLGLUCOSAMINYLTRANSFERASE-LIKE PROTEIN 1"/>
    <property type="match status" value="1"/>
</dbReference>
<proteinExistence type="predicted"/>
<dbReference type="InterPro" id="IPR029044">
    <property type="entry name" value="Nucleotide-diphossugar_trans"/>
</dbReference>
<keyword evidence="2" id="KW-0808">Transferase</keyword>
<organism evidence="2 3">
    <name type="scientific">Chryseobacterium gotjawalense</name>
    <dbReference type="NCBI Taxonomy" id="3042315"/>
    <lineage>
        <taxon>Bacteria</taxon>
        <taxon>Pseudomonadati</taxon>
        <taxon>Bacteroidota</taxon>
        <taxon>Flavobacteriia</taxon>
        <taxon>Flavobacteriales</taxon>
        <taxon>Weeksellaceae</taxon>
        <taxon>Chryseobacterium group</taxon>
        <taxon>Chryseobacterium</taxon>
    </lineage>
</organism>
<dbReference type="SUPFAM" id="SSF53448">
    <property type="entry name" value="Nucleotide-diphospho-sugar transferases"/>
    <property type="match status" value="1"/>
</dbReference>
<evidence type="ECO:0000313" key="3">
    <source>
        <dbReference type="Proteomes" id="UP001241656"/>
    </source>
</evidence>
<protein>
    <submittedName>
        <fullName evidence="2">Glycosyltransferase family A protein</fullName>
        <ecNumber evidence="2">2.4.-.-</ecNumber>
    </submittedName>
</protein>
<dbReference type="Gene3D" id="3.90.550.10">
    <property type="entry name" value="Spore Coat Polysaccharide Biosynthesis Protein SpsA, Chain A"/>
    <property type="match status" value="1"/>
</dbReference>
<dbReference type="GO" id="GO:0016757">
    <property type="term" value="F:glycosyltransferase activity"/>
    <property type="evidence" value="ECO:0007669"/>
    <property type="project" value="UniProtKB-KW"/>
</dbReference>
<feature type="domain" description="Glycosyltransferase 2-like" evidence="1">
    <location>
        <begin position="6"/>
        <end position="143"/>
    </location>
</feature>
<keyword evidence="3" id="KW-1185">Reference proteome</keyword>
<keyword evidence="2" id="KW-0328">Glycosyltransferase</keyword>
<dbReference type="EMBL" id="CP124855">
    <property type="protein sequence ID" value="WHF50507.1"/>
    <property type="molecule type" value="Genomic_DNA"/>
</dbReference>
<dbReference type="Pfam" id="PF00535">
    <property type="entry name" value="Glycos_transf_2"/>
    <property type="match status" value="1"/>
</dbReference>
<dbReference type="PANTHER" id="PTHR22916">
    <property type="entry name" value="GLYCOSYLTRANSFERASE"/>
    <property type="match status" value="1"/>
</dbReference>
<name>A0ABY8R983_9FLAO</name>
<sequence length="283" mass="33210">MNKLVSICIPTYNGARFLQEALDSVSWQTYKNIEVIISDDESADETLQIAEDFKNSSPFPVFIYSHQPAGIGANWDNCIDKANGKWIKFLFQDDILEPNCLEEFIKLHKQTGEEVFFCKRTIIDELGTDISHLSVIADLQKDIFLNFNDYYTFKKEDLKYLSSDRGYLSRNFAGEPVASFVSKKAFLRTGEHNRKLKQLLDLEYNLRLLEKYKLVITAQKLVKFRVHPDQTTIRNWQKHVNEHEKLNDIIIKKFFIYLSRRAILGYYYNKFPLLKNIRGKMPI</sequence>
<gene>
    <name evidence="2" type="ORF">QGN23_08655</name>
</gene>
<evidence type="ECO:0000313" key="2">
    <source>
        <dbReference type="EMBL" id="WHF50507.1"/>
    </source>
</evidence>
<accession>A0ABY8R983</accession>
<evidence type="ECO:0000259" key="1">
    <source>
        <dbReference type="Pfam" id="PF00535"/>
    </source>
</evidence>